<gene>
    <name evidence="1" type="primary">CRNKL1_1</name>
    <name evidence="1" type="ORF">EV182_004051</name>
</gene>
<name>A0ACC1HRY9_9FUNG</name>
<reference evidence="1" key="1">
    <citation type="submission" date="2022-06" db="EMBL/GenBank/DDBJ databases">
        <title>Phylogenomic reconstructions and comparative analyses of Kickxellomycotina fungi.</title>
        <authorList>
            <person name="Reynolds N.K."/>
            <person name="Stajich J.E."/>
            <person name="Barry K."/>
            <person name="Grigoriev I.V."/>
            <person name="Crous P."/>
            <person name="Smith M.E."/>
        </authorList>
    </citation>
    <scope>NUCLEOTIDE SEQUENCE</scope>
    <source>
        <strain evidence="1">RSA 2271</strain>
    </source>
</reference>
<evidence type="ECO:0000313" key="1">
    <source>
        <dbReference type="EMBL" id="KAJ1678436.1"/>
    </source>
</evidence>
<organism evidence="1 2">
    <name type="scientific">Spiromyces aspiralis</name>
    <dbReference type="NCBI Taxonomy" id="68401"/>
    <lineage>
        <taxon>Eukaryota</taxon>
        <taxon>Fungi</taxon>
        <taxon>Fungi incertae sedis</taxon>
        <taxon>Zoopagomycota</taxon>
        <taxon>Kickxellomycotina</taxon>
        <taxon>Kickxellomycetes</taxon>
        <taxon>Kickxellales</taxon>
        <taxon>Kickxellaceae</taxon>
        <taxon>Spiromyces</taxon>
    </lineage>
</organism>
<dbReference type="Proteomes" id="UP001145114">
    <property type="component" value="Unassembled WGS sequence"/>
</dbReference>
<proteinExistence type="predicted"/>
<dbReference type="EMBL" id="JAMZIH010001168">
    <property type="protein sequence ID" value="KAJ1678436.1"/>
    <property type="molecule type" value="Genomic_DNA"/>
</dbReference>
<comment type="caution">
    <text evidence="1">The sequence shown here is derived from an EMBL/GenBank/DDBJ whole genome shotgun (WGS) entry which is preliminary data.</text>
</comment>
<evidence type="ECO:0000313" key="2">
    <source>
        <dbReference type="Proteomes" id="UP001145114"/>
    </source>
</evidence>
<protein>
    <submittedName>
        <fullName evidence="1">Crooked neck-like protein 1</fullName>
    </submittedName>
</protein>
<keyword evidence="2" id="KW-1185">Reference proteome</keyword>
<feature type="non-terminal residue" evidence="1">
    <location>
        <position position="1"/>
    </location>
</feature>
<sequence>IERAEAIFERLVYVHPEPKNWLRWAKFEEELNHIDKVRDIFTQAIDYLGEAHIDQKIFIGFAKFETRMREYERTRVIYKCGLQALPKNRSQGLYDQYTQFEKQHGDGEGIENVIITKRRLKYDAELRENSRNYDTWIDYARLEESTGDADKIRDLYERAVAEHPPIDEKRVWRRYIYLWLFYALFEETLARDSERARKVYLRCLELIPHKTFTFSKVWLQYAYFEVRQLELGAARKALGRAIGLCPKHKTFKGYIELEIQLREFDRVRKLYEKYLEFDSTNCTTWIEFAKLERLLGETERARAIYEIAVDQTVLDMPELVWKSYIDFEFDEEEYQNARALYERLLTYTSHVKVWVSYAQFETSIPVGSGDSAAREDNIRHARNIFDRADKHFKERNLKDERRLLLEAWQEFETEYGTEESRKEVDEKMPKRVKKRRQLDDGTWEEYFDYIFPDDQSQMPNLKLLSMAHKWKQKMEELQNGGKDSSG</sequence>
<accession>A0ACC1HRY9</accession>